<name>A0A2L0EVB7_SORCE</name>
<dbReference type="InterPro" id="IPR024038">
    <property type="entry name" value="MYXO-CTERM"/>
</dbReference>
<gene>
    <name evidence="3" type="ORF">SOCE26_046660</name>
</gene>
<sequence>MFIRPSSLTVSLVTALSLSLGASGPALAAPVVIAGDPVAPLPTKEGTGLCGAYRASSDALEDFGLLDSTEFVEGVNSFIDAGQPDLVSFVVNTPLDLSNNNDTGLQMSFGDFRDAVAGCPTGGCAFVENDPSSSFGVRLRGYLAVSPEHVDQPLHFGFYADDAVAVVLYDAEQAPYPVVVRPTRLGMPTWRMTNTVTFTREGLYPIEILYVAVVEHSALEMSLLVGEFEDFELGANEAGSVSLAESGFTLVEPASFHQAISGGASLPDEASCTQCSRAFIGQTGNNGCAAGAYCNSAALCAPCAEDAFCGPSCGACTGRTPRCVEVDGTPECVACASDADCREGDVCDPEAHACVAPTEPGAGGAGGGAGGAGAAPEPGPGGEDTGCACRAGTPGRSNGGVALALAGLGIALARRRTRTPARSGAPVERASG</sequence>
<dbReference type="AlphaFoldDB" id="A0A2L0EVB7"/>
<evidence type="ECO:0000256" key="2">
    <source>
        <dbReference type="SAM" id="SignalP"/>
    </source>
</evidence>
<accession>A0A2L0EVB7</accession>
<dbReference type="InterPro" id="IPR030819">
    <property type="entry name" value="Myxo_TraA_N"/>
</dbReference>
<dbReference type="RefSeq" id="WP_104981924.1">
    <property type="nucleotide sequence ID" value="NZ_CP012673.1"/>
</dbReference>
<evidence type="ECO:0008006" key="5">
    <source>
        <dbReference type="Google" id="ProtNLM"/>
    </source>
</evidence>
<dbReference type="Proteomes" id="UP000238348">
    <property type="component" value="Chromosome"/>
</dbReference>
<protein>
    <recommendedName>
        <fullName evidence="5">TraA</fullName>
    </recommendedName>
</protein>
<evidence type="ECO:0000256" key="1">
    <source>
        <dbReference type="SAM" id="MobiDB-lite"/>
    </source>
</evidence>
<keyword evidence="2" id="KW-0732">Signal</keyword>
<dbReference type="OrthoDB" id="5502981at2"/>
<dbReference type="EMBL" id="CP012673">
    <property type="protein sequence ID" value="AUX43222.1"/>
    <property type="molecule type" value="Genomic_DNA"/>
</dbReference>
<dbReference type="NCBIfam" id="TIGR04566">
    <property type="entry name" value="myxo_TraA_Nterm"/>
    <property type="match status" value="1"/>
</dbReference>
<organism evidence="3 4">
    <name type="scientific">Sorangium cellulosum</name>
    <name type="common">Polyangium cellulosum</name>
    <dbReference type="NCBI Taxonomy" id="56"/>
    <lineage>
        <taxon>Bacteria</taxon>
        <taxon>Pseudomonadati</taxon>
        <taxon>Myxococcota</taxon>
        <taxon>Polyangia</taxon>
        <taxon>Polyangiales</taxon>
        <taxon>Polyangiaceae</taxon>
        <taxon>Sorangium</taxon>
    </lineage>
</organism>
<dbReference type="NCBIfam" id="TIGR03901">
    <property type="entry name" value="MYXO-CTERM"/>
    <property type="match status" value="1"/>
</dbReference>
<reference evidence="3 4" key="1">
    <citation type="submission" date="2015-09" db="EMBL/GenBank/DDBJ databases">
        <title>Sorangium comparison.</title>
        <authorList>
            <person name="Zaburannyi N."/>
            <person name="Bunk B."/>
            <person name="Overmann J."/>
            <person name="Mueller R."/>
        </authorList>
    </citation>
    <scope>NUCLEOTIDE SEQUENCE [LARGE SCALE GENOMIC DNA]</scope>
    <source>
        <strain evidence="3 4">So ce26</strain>
    </source>
</reference>
<feature type="signal peptide" evidence="2">
    <location>
        <begin position="1"/>
        <end position="28"/>
    </location>
</feature>
<proteinExistence type="predicted"/>
<evidence type="ECO:0000313" key="3">
    <source>
        <dbReference type="EMBL" id="AUX43222.1"/>
    </source>
</evidence>
<feature type="region of interest" description="Disordered" evidence="1">
    <location>
        <begin position="413"/>
        <end position="432"/>
    </location>
</feature>
<feature type="chain" id="PRO_5014662547" description="TraA" evidence="2">
    <location>
        <begin position="29"/>
        <end position="432"/>
    </location>
</feature>
<evidence type="ECO:0000313" key="4">
    <source>
        <dbReference type="Proteomes" id="UP000238348"/>
    </source>
</evidence>